<dbReference type="Pfam" id="PF00385">
    <property type="entry name" value="Chromo"/>
    <property type="match status" value="1"/>
</dbReference>
<evidence type="ECO:0000313" key="7">
    <source>
        <dbReference type="Proteomes" id="UP000193689"/>
    </source>
</evidence>
<dbReference type="InterPro" id="IPR051219">
    <property type="entry name" value="Heterochromatin_chromo-domain"/>
</dbReference>
<comment type="subunit">
    <text evidence="2">Component of the NuA4 histone acetyltransferase complex.</text>
</comment>
<dbReference type="Proteomes" id="UP000193689">
    <property type="component" value="Unassembled WGS sequence"/>
</dbReference>
<dbReference type="AlphaFoldDB" id="A0A1Y2DTK6"/>
<dbReference type="CDD" id="cd18657">
    <property type="entry name" value="CSD_Swi6"/>
    <property type="match status" value="1"/>
</dbReference>
<dbReference type="InterPro" id="IPR023780">
    <property type="entry name" value="Chromo_domain"/>
</dbReference>
<dbReference type="InParanoid" id="A0A1Y2DTK6"/>
<comment type="subcellular location">
    <subcellularLocation>
        <location evidence="1">Nucleus</location>
    </subcellularLocation>
</comment>
<dbReference type="InterPro" id="IPR008251">
    <property type="entry name" value="Chromo_shadow_dom"/>
</dbReference>
<dbReference type="Pfam" id="PF01393">
    <property type="entry name" value="Chromo_shadow"/>
    <property type="match status" value="1"/>
</dbReference>
<dbReference type="InterPro" id="IPR016197">
    <property type="entry name" value="Chromo-like_dom_sf"/>
</dbReference>
<evidence type="ECO:0000313" key="6">
    <source>
        <dbReference type="EMBL" id="ORY62608.1"/>
    </source>
</evidence>
<evidence type="ECO:0000256" key="1">
    <source>
        <dbReference type="ARBA" id="ARBA00004123"/>
    </source>
</evidence>
<dbReference type="SMART" id="SM00298">
    <property type="entry name" value="CHROMO"/>
    <property type="match status" value="1"/>
</dbReference>
<sequence>MCRMETEAITWKTRRKMTRIWSRTKSIVGHVVQNGIIKYKVKWEGYEKKSDQTWEEEDNLKENATVVLDEYLEKVGGRDAILKESKAAVTGKKRARPASNTPNNGTKRTKRTGSHPASTTPPASVSEKKWKAPAGSWEDEVESIDACHDEQSGKLVVYLTWKNGQKTQHDTKVVYTRCPQKMLQFYERHVKIVKTTIDADE</sequence>
<evidence type="ECO:0000256" key="4">
    <source>
        <dbReference type="SAM" id="MobiDB-lite"/>
    </source>
</evidence>
<dbReference type="RefSeq" id="XP_040714444.1">
    <property type="nucleotide sequence ID" value="XM_040854414.1"/>
</dbReference>
<organism evidence="6 7">
    <name type="scientific">Pseudomassariella vexata</name>
    <dbReference type="NCBI Taxonomy" id="1141098"/>
    <lineage>
        <taxon>Eukaryota</taxon>
        <taxon>Fungi</taxon>
        <taxon>Dikarya</taxon>
        <taxon>Ascomycota</taxon>
        <taxon>Pezizomycotina</taxon>
        <taxon>Sordariomycetes</taxon>
        <taxon>Xylariomycetidae</taxon>
        <taxon>Amphisphaeriales</taxon>
        <taxon>Pseudomassariaceae</taxon>
        <taxon>Pseudomassariella</taxon>
    </lineage>
</organism>
<dbReference type="InterPro" id="IPR023779">
    <property type="entry name" value="Chromodomain_CS"/>
</dbReference>
<reference evidence="6 7" key="1">
    <citation type="submission" date="2016-07" db="EMBL/GenBank/DDBJ databases">
        <title>Pervasive Adenine N6-methylation of Active Genes in Fungi.</title>
        <authorList>
            <consortium name="DOE Joint Genome Institute"/>
            <person name="Mondo S.J."/>
            <person name="Dannebaum R.O."/>
            <person name="Kuo R.C."/>
            <person name="Labutti K."/>
            <person name="Haridas S."/>
            <person name="Kuo A."/>
            <person name="Salamov A."/>
            <person name="Ahrendt S.R."/>
            <person name="Lipzen A."/>
            <person name="Sullivan W."/>
            <person name="Andreopoulos W.B."/>
            <person name="Clum A."/>
            <person name="Lindquist E."/>
            <person name="Daum C."/>
            <person name="Ramamoorthy G.K."/>
            <person name="Gryganskyi A."/>
            <person name="Culley D."/>
            <person name="Magnuson J.K."/>
            <person name="James T.Y."/>
            <person name="O'Malley M.A."/>
            <person name="Stajich J.E."/>
            <person name="Spatafora J.W."/>
            <person name="Visel A."/>
            <person name="Grigoriev I.V."/>
        </authorList>
    </citation>
    <scope>NUCLEOTIDE SEQUENCE [LARGE SCALE GENOMIC DNA]</scope>
    <source>
        <strain evidence="6 7">CBS 129021</strain>
    </source>
</reference>
<dbReference type="SMART" id="SM00300">
    <property type="entry name" value="ChSh"/>
    <property type="match status" value="1"/>
</dbReference>
<evidence type="ECO:0000256" key="2">
    <source>
        <dbReference type="ARBA" id="ARBA00011353"/>
    </source>
</evidence>
<gene>
    <name evidence="6" type="ORF">BCR38DRAFT_243615</name>
</gene>
<dbReference type="GO" id="GO:0005634">
    <property type="term" value="C:nucleus"/>
    <property type="evidence" value="ECO:0007669"/>
    <property type="project" value="UniProtKB-SubCell"/>
</dbReference>
<name>A0A1Y2DTK6_9PEZI</name>
<accession>A0A1Y2DTK6</accession>
<comment type="caution">
    <text evidence="6">The sequence shown here is derived from an EMBL/GenBank/DDBJ whole genome shotgun (WGS) entry which is preliminary data.</text>
</comment>
<dbReference type="PROSITE" id="PS00598">
    <property type="entry name" value="CHROMO_1"/>
    <property type="match status" value="1"/>
</dbReference>
<dbReference type="GO" id="GO:0000792">
    <property type="term" value="C:heterochromatin"/>
    <property type="evidence" value="ECO:0007669"/>
    <property type="project" value="UniProtKB-ARBA"/>
</dbReference>
<evidence type="ECO:0000259" key="5">
    <source>
        <dbReference type="PROSITE" id="PS50013"/>
    </source>
</evidence>
<keyword evidence="7" id="KW-1185">Reference proteome</keyword>
<protein>
    <submittedName>
        <fullName evidence="6">Chromo domain-like protein</fullName>
    </submittedName>
</protein>
<dbReference type="EMBL" id="MCFJ01000009">
    <property type="protein sequence ID" value="ORY62608.1"/>
    <property type="molecule type" value="Genomic_DNA"/>
</dbReference>
<feature type="domain" description="Chromo" evidence="5">
    <location>
        <begin position="4"/>
        <end position="83"/>
    </location>
</feature>
<evidence type="ECO:0000256" key="3">
    <source>
        <dbReference type="ARBA" id="ARBA00023242"/>
    </source>
</evidence>
<feature type="region of interest" description="Disordered" evidence="4">
    <location>
        <begin position="86"/>
        <end position="129"/>
    </location>
</feature>
<dbReference type="SUPFAM" id="SSF54160">
    <property type="entry name" value="Chromo domain-like"/>
    <property type="match status" value="2"/>
</dbReference>
<dbReference type="PROSITE" id="PS50013">
    <property type="entry name" value="CHROMO_2"/>
    <property type="match status" value="1"/>
</dbReference>
<dbReference type="OrthoDB" id="433924at2759"/>
<dbReference type="InterPro" id="IPR000953">
    <property type="entry name" value="Chromo/chromo_shadow_dom"/>
</dbReference>
<proteinExistence type="predicted"/>
<dbReference type="GO" id="GO:0006338">
    <property type="term" value="P:chromatin remodeling"/>
    <property type="evidence" value="ECO:0007669"/>
    <property type="project" value="UniProtKB-ARBA"/>
</dbReference>
<dbReference type="STRING" id="1141098.A0A1Y2DTK6"/>
<dbReference type="PANTHER" id="PTHR22812">
    <property type="entry name" value="CHROMOBOX PROTEIN"/>
    <property type="match status" value="1"/>
</dbReference>
<dbReference type="Gene3D" id="2.40.50.40">
    <property type="match status" value="2"/>
</dbReference>
<dbReference type="CDD" id="cd00024">
    <property type="entry name" value="CD_CSD"/>
    <property type="match status" value="1"/>
</dbReference>
<keyword evidence="3" id="KW-0539">Nucleus</keyword>
<dbReference type="GeneID" id="63770626"/>